<dbReference type="Proteomes" id="UP000177067">
    <property type="component" value="Unassembled WGS sequence"/>
</dbReference>
<reference evidence="1 2" key="1">
    <citation type="journal article" date="2016" name="Nat. Commun.">
        <title>Thousands of microbial genomes shed light on interconnected biogeochemical processes in an aquifer system.</title>
        <authorList>
            <person name="Anantharaman K."/>
            <person name="Brown C.T."/>
            <person name="Hug L.A."/>
            <person name="Sharon I."/>
            <person name="Castelle C.J."/>
            <person name="Probst A.J."/>
            <person name="Thomas B.C."/>
            <person name="Singh A."/>
            <person name="Wilkins M.J."/>
            <person name="Karaoz U."/>
            <person name="Brodie E.L."/>
            <person name="Williams K.H."/>
            <person name="Hubbard S.S."/>
            <person name="Banfield J.F."/>
        </authorList>
    </citation>
    <scope>NUCLEOTIDE SEQUENCE [LARGE SCALE GENOMIC DNA]</scope>
</reference>
<accession>A0A1F6LHA3</accession>
<proteinExistence type="predicted"/>
<gene>
    <name evidence="1" type="ORF">A2725_03130</name>
</gene>
<evidence type="ECO:0000313" key="2">
    <source>
        <dbReference type="Proteomes" id="UP000177067"/>
    </source>
</evidence>
<dbReference type="EMBL" id="MFPS01000009">
    <property type="protein sequence ID" value="OGH58665.1"/>
    <property type="molecule type" value="Genomic_DNA"/>
</dbReference>
<dbReference type="AlphaFoldDB" id="A0A1F6LHA3"/>
<sequence length="60" mass="7025">MREADRSVIKLVWKMVMIKKAIIKTKNSFDFINLNNLEVIESSAKVIIITFLKIKDLIFL</sequence>
<name>A0A1F6LHA3_9BACT</name>
<evidence type="ECO:0000313" key="1">
    <source>
        <dbReference type="EMBL" id="OGH58665.1"/>
    </source>
</evidence>
<organism evidence="1 2">
    <name type="scientific">Candidatus Magasanikbacteria bacterium RIFCSPHIGHO2_01_FULL_33_34</name>
    <dbReference type="NCBI Taxonomy" id="1798671"/>
    <lineage>
        <taxon>Bacteria</taxon>
        <taxon>Candidatus Magasanikiibacteriota</taxon>
    </lineage>
</organism>
<comment type="caution">
    <text evidence="1">The sequence shown here is derived from an EMBL/GenBank/DDBJ whole genome shotgun (WGS) entry which is preliminary data.</text>
</comment>
<protein>
    <submittedName>
        <fullName evidence="1">Uncharacterized protein</fullName>
    </submittedName>
</protein>